<reference evidence="6 7" key="1">
    <citation type="journal article" date="2019" name="Sci. Rep.">
        <title>Nanopore sequencing improves the draft genome of the human pathogenic amoeba Naegleria fowleri.</title>
        <authorList>
            <person name="Liechti N."/>
            <person name="Schurch N."/>
            <person name="Bruggmann R."/>
            <person name="Wittwer M."/>
        </authorList>
    </citation>
    <scope>NUCLEOTIDE SEQUENCE [LARGE SCALE GENOMIC DNA]</scope>
    <source>
        <strain evidence="6 7">ATCC 30894</strain>
    </source>
</reference>
<comment type="caution">
    <text evidence="6">The sequence shown here is derived from an EMBL/GenBank/DDBJ whole genome shotgun (WGS) entry which is preliminary data.</text>
</comment>
<evidence type="ECO:0000256" key="1">
    <source>
        <dbReference type="ARBA" id="ARBA00007374"/>
    </source>
</evidence>
<dbReference type="GO" id="GO:0032958">
    <property type="term" value="P:inositol phosphate biosynthetic process"/>
    <property type="evidence" value="ECO:0007669"/>
    <property type="project" value="InterPro"/>
</dbReference>
<dbReference type="Proteomes" id="UP000444721">
    <property type="component" value="Unassembled WGS sequence"/>
</dbReference>
<dbReference type="Gene3D" id="3.30.470.160">
    <property type="entry name" value="Inositol polyphosphate kinase"/>
    <property type="match status" value="1"/>
</dbReference>
<proteinExistence type="inferred from homology"/>
<name>A0A6A5C1W9_NAEFO</name>
<feature type="region of interest" description="Disordered" evidence="5">
    <location>
        <begin position="164"/>
        <end position="189"/>
    </location>
</feature>
<feature type="compositionally biased region" description="Low complexity" evidence="5">
    <location>
        <begin position="251"/>
        <end position="263"/>
    </location>
</feature>
<evidence type="ECO:0000256" key="4">
    <source>
        <dbReference type="RuleBase" id="RU363090"/>
    </source>
</evidence>
<evidence type="ECO:0000313" key="6">
    <source>
        <dbReference type="EMBL" id="KAF0979850.1"/>
    </source>
</evidence>
<dbReference type="Pfam" id="PF03770">
    <property type="entry name" value="IPK"/>
    <property type="match status" value="1"/>
</dbReference>
<dbReference type="InterPro" id="IPR005522">
    <property type="entry name" value="IPK"/>
</dbReference>
<feature type="region of interest" description="Disordered" evidence="5">
    <location>
        <begin position="247"/>
        <end position="269"/>
    </location>
</feature>
<gene>
    <name evidence="6" type="ORF">FDP41_001003</name>
</gene>
<dbReference type="GO" id="GO:0016301">
    <property type="term" value="F:kinase activity"/>
    <property type="evidence" value="ECO:0007669"/>
    <property type="project" value="UniProtKB-KW"/>
</dbReference>
<dbReference type="VEuPathDB" id="AmoebaDB:FDP41_001003"/>
<feature type="region of interest" description="Disordered" evidence="5">
    <location>
        <begin position="1"/>
        <end position="51"/>
    </location>
</feature>
<dbReference type="VEuPathDB" id="AmoebaDB:NF0013690"/>
<keyword evidence="7" id="KW-1185">Reference proteome</keyword>
<accession>A0A6A5C1W9</accession>
<dbReference type="OrthoDB" id="5958943at2759"/>
<dbReference type="VEuPathDB" id="AmoebaDB:NfTy_050040"/>
<sequence length="789" mass="89091">MSLSNNNNNNNNNRTSNNSTTTTTNSITTKDNSSLTTSYNPSSSSLHEYSNHNDNDNTCQILMTQSSCRHHPCHLPFNENKDTPIMMSSSMTPLSSRHSHHTFENKLISMNHQIETFSSNHVFRDNDSLNPSRDAMNHLNTTTTTTTNFNDTQESSDMVSITVTTTSSNRRNTTTSPLTPSSLCTTPNSSRCNTPHVMTNQQQQDSCSMEGCSSNSSMDENVIFKYNDENGDEMTCGEINVHSISQRQEPTSSVVTSTLNNSPLSPPSIHGMLTIQKPEKEDDDGIYQPNLIINSHLSLSSMRVVRNREEILSPCVGKRFHTLSSADSNKDDEEEEQVDLIGSRDKKELESVDVKKRASDVDKASPSLINVTVTNSEEVVDDASTCNAMDNKASSSSLKNLVQKRVSICEPLHEEPPLESNWRRESMSEKRDTVKNDSHLENLAIPSATSEATNSNGKPFKFLQKRPSFINPQLVNILFASLLSLQDLKPSENQVAGHGQKDGEEHLVVRHLRDKIYKPINPKSKRAFDEVKFYETQAPKIPLLEPYLPKYYGVQTVQENDQQFLVLEDLTAPFINPSLLDIRMGRRVYGDDASPEKIKMFDEKYIYQKELGFSFSGMKVYNTTPNFASINTNPDITHKDGKYKVYNRYWGRNCKPGEESVKALEDFFFDTSYDNAEQVGLKSMTSMLSQLRHLEELFKTHQLIYRVYSSSLFLVFDDNKAIVRMIDFAHVHENKEPCVDENYLYGLSMLIYYFEQVLKRRSPNTTSCSCTNGGAVSESNNTQHTSTTI</sequence>
<dbReference type="PANTHER" id="PTHR12400:SF21">
    <property type="entry name" value="KINASE"/>
    <property type="match status" value="1"/>
</dbReference>
<dbReference type="PANTHER" id="PTHR12400">
    <property type="entry name" value="INOSITOL POLYPHOSPHATE KINASE"/>
    <property type="match status" value="1"/>
</dbReference>
<feature type="region of interest" description="Disordered" evidence="5">
    <location>
        <begin position="322"/>
        <end position="341"/>
    </location>
</feature>
<evidence type="ECO:0000313" key="7">
    <source>
        <dbReference type="Proteomes" id="UP000444721"/>
    </source>
</evidence>
<dbReference type="AlphaFoldDB" id="A0A6A5C1W9"/>
<dbReference type="VEuPathDB" id="AmoebaDB:NF0013680"/>
<organism evidence="6 7">
    <name type="scientific">Naegleria fowleri</name>
    <name type="common">Brain eating amoeba</name>
    <dbReference type="NCBI Taxonomy" id="5763"/>
    <lineage>
        <taxon>Eukaryota</taxon>
        <taxon>Discoba</taxon>
        <taxon>Heterolobosea</taxon>
        <taxon>Tetramitia</taxon>
        <taxon>Eutetramitia</taxon>
        <taxon>Vahlkampfiidae</taxon>
        <taxon>Naegleria</taxon>
    </lineage>
</organism>
<feature type="region of interest" description="Disordered" evidence="5">
    <location>
        <begin position="770"/>
        <end position="789"/>
    </location>
</feature>
<protein>
    <recommendedName>
        <fullName evidence="4">Kinase</fullName>
        <ecNumber evidence="4">2.7.-.-</ecNumber>
    </recommendedName>
</protein>
<dbReference type="EC" id="2.7.-.-" evidence="4"/>
<evidence type="ECO:0000256" key="5">
    <source>
        <dbReference type="SAM" id="MobiDB-lite"/>
    </source>
</evidence>
<feature type="compositionally biased region" description="Low complexity" evidence="5">
    <location>
        <begin position="1"/>
        <end position="46"/>
    </location>
</feature>
<dbReference type="GO" id="GO:0005737">
    <property type="term" value="C:cytoplasm"/>
    <property type="evidence" value="ECO:0007669"/>
    <property type="project" value="TreeGrafter"/>
</dbReference>
<dbReference type="EMBL" id="VFQX01000022">
    <property type="protein sequence ID" value="KAF0979850.1"/>
    <property type="molecule type" value="Genomic_DNA"/>
</dbReference>
<evidence type="ECO:0000256" key="3">
    <source>
        <dbReference type="ARBA" id="ARBA00022777"/>
    </source>
</evidence>
<keyword evidence="3 4" id="KW-0418">Kinase</keyword>
<comment type="similarity">
    <text evidence="1 4">Belongs to the inositol phosphokinase (IPK) family.</text>
</comment>
<dbReference type="RefSeq" id="XP_044564563.1">
    <property type="nucleotide sequence ID" value="XM_044700284.1"/>
</dbReference>
<dbReference type="SUPFAM" id="SSF56104">
    <property type="entry name" value="SAICAR synthase-like"/>
    <property type="match status" value="1"/>
</dbReference>
<evidence type="ECO:0000256" key="2">
    <source>
        <dbReference type="ARBA" id="ARBA00022679"/>
    </source>
</evidence>
<dbReference type="InterPro" id="IPR038286">
    <property type="entry name" value="IPK_sf"/>
</dbReference>
<dbReference type="GO" id="GO:0005634">
    <property type="term" value="C:nucleus"/>
    <property type="evidence" value="ECO:0007669"/>
    <property type="project" value="TreeGrafter"/>
</dbReference>
<keyword evidence="2 4" id="KW-0808">Transferase</keyword>
<dbReference type="GeneID" id="68108221"/>